<feature type="transmembrane region" description="Helical" evidence="1">
    <location>
        <begin position="6"/>
        <end position="34"/>
    </location>
</feature>
<organism evidence="2">
    <name type="scientific">viral metagenome</name>
    <dbReference type="NCBI Taxonomy" id="1070528"/>
    <lineage>
        <taxon>unclassified sequences</taxon>
        <taxon>metagenomes</taxon>
        <taxon>organismal metagenomes</taxon>
    </lineage>
</organism>
<proteinExistence type="predicted"/>
<sequence length="78" mass="8522">MSTSGTSLLIALVILLAMVAIYTLLIMVIWNSVLMKKVKGADLQKLNFWDALAIAVFFSMISGGTVVYTQSQSMYNSV</sequence>
<evidence type="ECO:0000256" key="1">
    <source>
        <dbReference type="SAM" id="Phobius"/>
    </source>
</evidence>
<keyword evidence="1" id="KW-1133">Transmembrane helix</keyword>
<dbReference type="EMBL" id="MN740668">
    <property type="protein sequence ID" value="QHU06867.1"/>
    <property type="molecule type" value="Genomic_DNA"/>
</dbReference>
<keyword evidence="1" id="KW-0472">Membrane</keyword>
<protein>
    <submittedName>
        <fullName evidence="2">Uncharacterized protein</fullName>
    </submittedName>
</protein>
<dbReference type="AlphaFoldDB" id="A0A6C0JR10"/>
<accession>A0A6C0JR10</accession>
<name>A0A6C0JR10_9ZZZZ</name>
<feature type="transmembrane region" description="Helical" evidence="1">
    <location>
        <begin position="46"/>
        <end position="68"/>
    </location>
</feature>
<evidence type="ECO:0000313" key="2">
    <source>
        <dbReference type="EMBL" id="QHU06867.1"/>
    </source>
</evidence>
<keyword evidence="1" id="KW-0812">Transmembrane</keyword>
<reference evidence="2" key="1">
    <citation type="journal article" date="2020" name="Nature">
        <title>Giant virus diversity and host interactions through global metagenomics.</title>
        <authorList>
            <person name="Schulz F."/>
            <person name="Roux S."/>
            <person name="Paez-Espino D."/>
            <person name="Jungbluth S."/>
            <person name="Walsh D.A."/>
            <person name="Denef V.J."/>
            <person name="McMahon K.D."/>
            <person name="Konstantinidis K.T."/>
            <person name="Eloe-Fadrosh E.A."/>
            <person name="Kyrpides N.C."/>
            <person name="Woyke T."/>
        </authorList>
    </citation>
    <scope>NUCLEOTIDE SEQUENCE</scope>
    <source>
        <strain evidence="2">GVMAG-S-1038524-41</strain>
    </source>
</reference>